<dbReference type="EMBL" id="CP003470">
    <property type="protein sequence ID" value="AGG89109.1"/>
    <property type="molecule type" value="Genomic_DNA"/>
</dbReference>
<keyword evidence="4" id="KW-1185">Reference proteome</keyword>
<dbReference type="AlphaFoldDB" id="M4NED2"/>
<gene>
    <name evidence="3" type="ORF">R2APBS1_1986</name>
</gene>
<keyword evidence="2" id="KW-1133">Transmembrane helix</keyword>
<accession>M4NED2</accession>
<evidence type="ECO:0000256" key="1">
    <source>
        <dbReference type="SAM" id="MobiDB-lite"/>
    </source>
</evidence>
<dbReference type="HOGENOM" id="CLU_046972_1_0_6"/>
<dbReference type="OrthoDB" id="15544at2"/>
<feature type="transmembrane region" description="Helical" evidence="2">
    <location>
        <begin position="15"/>
        <end position="32"/>
    </location>
</feature>
<feature type="compositionally biased region" description="Pro residues" evidence="1">
    <location>
        <begin position="115"/>
        <end position="124"/>
    </location>
</feature>
<feature type="compositionally biased region" description="Polar residues" evidence="1">
    <location>
        <begin position="159"/>
        <end position="175"/>
    </location>
</feature>
<protein>
    <submittedName>
        <fullName evidence="3">Bacterial conjugation TrbI-like protein</fullName>
    </submittedName>
</protein>
<evidence type="ECO:0000313" key="4">
    <source>
        <dbReference type="Proteomes" id="UP000011859"/>
    </source>
</evidence>
<feature type="compositionally biased region" description="Low complexity" evidence="1">
    <location>
        <begin position="176"/>
        <end position="190"/>
    </location>
</feature>
<dbReference type="RefSeq" id="WP_015447834.1">
    <property type="nucleotide sequence ID" value="NC_020541.1"/>
</dbReference>
<dbReference type="Pfam" id="PF03743">
    <property type="entry name" value="TrbI"/>
    <property type="match status" value="1"/>
</dbReference>
<proteinExistence type="predicted"/>
<feature type="region of interest" description="Disordered" evidence="1">
    <location>
        <begin position="89"/>
        <end position="198"/>
    </location>
</feature>
<dbReference type="eggNOG" id="COG2433">
    <property type="taxonomic scope" value="Bacteria"/>
</dbReference>
<dbReference type="CDD" id="cd16430">
    <property type="entry name" value="TraB"/>
    <property type="match status" value="1"/>
</dbReference>
<keyword evidence="2" id="KW-0472">Membrane</keyword>
<evidence type="ECO:0000256" key="2">
    <source>
        <dbReference type="SAM" id="Phobius"/>
    </source>
</evidence>
<feature type="compositionally biased region" description="Gly residues" evidence="1">
    <location>
        <begin position="135"/>
        <end position="145"/>
    </location>
</feature>
<organism evidence="3 4">
    <name type="scientific">Rhodanobacter denitrificans</name>
    <dbReference type="NCBI Taxonomy" id="666685"/>
    <lineage>
        <taxon>Bacteria</taxon>
        <taxon>Pseudomonadati</taxon>
        <taxon>Pseudomonadota</taxon>
        <taxon>Gammaproteobacteria</taxon>
        <taxon>Lysobacterales</taxon>
        <taxon>Rhodanobacteraceae</taxon>
        <taxon>Rhodanobacter</taxon>
    </lineage>
</organism>
<reference evidence="3 4" key="1">
    <citation type="submission" date="2012-04" db="EMBL/GenBank/DDBJ databases">
        <title>Complete genome of Rhodanobacter sp. 2APBS1.</title>
        <authorList>
            <consortium name="US DOE Joint Genome Institute"/>
            <person name="Huntemann M."/>
            <person name="Wei C.-L."/>
            <person name="Han J."/>
            <person name="Detter J.C."/>
            <person name="Han C."/>
            <person name="Tapia R."/>
            <person name="Munk A.C.C."/>
            <person name="Chen A."/>
            <person name="Krypides N."/>
            <person name="Mavromatis K."/>
            <person name="Markowitz V."/>
            <person name="Szeto E."/>
            <person name="Ivanova N."/>
            <person name="Mikhailova N."/>
            <person name="Ovchinnikova G."/>
            <person name="Pagani I."/>
            <person name="Pati A."/>
            <person name="Goodwin L."/>
            <person name="Peters L."/>
            <person name="Pitluck S."/>
            <person name="Woyke T."/>
            <person name="Prakash O."/>
            <person name="Elkins J."/>
            <person name="Brown S."/>
            <person name="Palumbo A."/>
            <person name="Hemme C."/>
            <person name="Zhou J."/>
            <person name="Watson D."/>
            <person name="Jardine P."/>
            <person name="Kostka J."/>
            <person name="Green S."/>
        </authorList>
    </citation>
    <scope>NUCLEOTIDE SEQUENCE [LARGE SCALE GENOMIC DNA]</scope>
    <source>
        <strain evidence="3 4">2APBS1</strain>
    </source>
</reference>
<dbReference type="Proteomes" id="UP000011859">
    <property type="component" value="Chromosome"/>
</dbReference>
<dbReference type="STRING" id="666685.R2APBS1_1986"/>
<keyword evidence="2" id="KW-0812">Transmembrane</keyword>
<evidence type="ECO:0000313" key="3">
    <source>
        <dbReference type="EMBL" id="AGG89109.1"/>
    </source>
</evidence>
<name>M4NED2_9GAMM</name>
<dbReference type="InterPro" id="IPR005498">
    <property type="entry name" value="T4SS_VirB10/TraB/TrbI"/>
</dbReference>
<dbReference type="KEGG" id="rhd:R2APBS1_1986"/>
<sequence length="411" mass="41966" precursor="true">MKGLKNLNAKQRRNIVIYGAVALFVVAAWQLSRPGVLTNTAPPVNAKDLLGNADSHAMGIASIDRQVQSAQSDNAAMKSQIDALKAELKAQRDGGGSTPLPAQSTPVAATQPAPTGLPPPPVPTVSPNGLNAPQGYGGAGDGASQGGAPDIQTWGENVAPSTVRTSNGPQPMTVGQSSAPAPAPEPAQASTTGTPAQASAPKVFVPAGTMLTGVLLTGVDAPTGRDASSHPIPLLIRVKEDAILPNEYRADYRECFIVGSAMGDLSSERAYMRGETLSCVARNGGVIQAPLQMWGTGEDGKAGMRGTLVSKQGSILAKAMLAGFASGIGQAFKPTQATTITTNGNPYPTIPMGTAGRMAGMSGVSSAADQVASYYLQLADAEFPVIEISAGRPVTFIVERGAELAKLEGSK</sequence>